<dbReference type="PANTHER" id="PTHR47944">
    <property type="entry name" value="CYTOCHROME P450 98A9"/>
    <property type="match status" value="1"/>
</dbReference>
<gene>
    <name evidence="14" type="ORF">HAX54_044716</name>
</gene>
<keyword evidence="10 12" id="KW-0503">Monooxygenase</keyword>
<dbReference type="SUPFAM" id="SSF48264">
    <property type="entry name" value="Cytochrome P450"/>
    <property type="match status" value="1"/>
</dbReference>
<dbReference type="InterPro" id="IPR017972">
    <property type="entry name" value="Cyt_P450_CS"/>
</dbReference>
<keyword evidence="4 12" id="KW-0349">Heme</keyword>
<sequence>MMRILQFDYEDGDDSNQEDEEADEILQGSAAITAKPPKIPRFSSVRSMNTLIDDDGGKEDDINDADSQKASALMRSMSFGTKNYKYDGGGFLLKQYDLSDNTVIGLLWDMITTRMDTTITVEWTSRAEFRNPKCGRTRWSLDQNGSLKDVDMKGHDYQLLLFGAGRRICPGAQLAINLVMSMLSYLLHHFAKSPASGG</sequence>
<evidence type="ECO:0000256" key="5">
    <source>
        <dbReference type="ARBA" id="ARBA00022692"/>
    </source>
</evidence>
<evidence type="ECO:0000256" key="10">
    <source>
        <dbReference type="ARBA" id="ARBA00023033"/>
    </source>
</evidence>
<evidence type="ECO:0008006" key="16">
    <source>
        <dbReference type="Google" id="ProtNLM"/>
    </source>
</evidence>
<reference evidence="14 15" key="1">
    <citation type="journal article" date="2021" name="BMC Genomics">
        <title>Datura genome reveals duplications of psychoactive alkaloid biosynthetic genes and high mutation rate following tissue culture.</title>
        <authorList>
            <person name="Rajewski A."/>
            <person name="Carter-House D."/>
            <person name="Stajich J."/>
            <person name="Litt A."/>
        </authorList>
    </citation>
    <scope>NUCLEOTIDE SEQUENCE [LARGE SCALE GENOMIC DNA]</scope>
    <source>
        <strain evidence="14">AR-01</strain>
    </source>
</reference>
<evidence type="ECO:0000256" key="6">
    <source>
        <dbReference type="ARBA" id="ARBA00022723"/>
    </source>
</evidence>
<evidence type="ECO:0000256" key="7">
    <source>
        <dbReference type="ARBA" id="ARBA00022989"/>
    </source>
</evidence>
<keyword evidence="7" id="KW-1133">Transmembrane helix</keyword>
<keyword evidence="15" id="KW-1185">Reference proteome</keyword>
<feature type="compositionally biased region" description="Acidic residues" evidence="13">
    <location>
        <begin position="8"/>
        <end position="24"/>
    </location>
</feature>
<dbReference type="Proteomes" id="UP000823775">
    <property type="component" value="Unassembled WGS sequence"/>
</dbReference>
<keyword evidence="11" id="KW-0472">Membrane</keyword>
<evidence type="ECO:0000313" key="15">
    <source>
        <dbReference type="Proteomes" id="UP000823775"/>
    </source>
</evidence>
<keyword evidence="5" id="KW-0812">Transmembrane</keyword>
<evidence type="ECO:0000256" key="13">
    <source>
        <dbReference type="SAM" id="MobiDB-lite"/>
    </source>
</evidence>
<evidence type="ECO:0000256" key="2">
    <source>
        <dbReference type="ARBA" id="ARBA00004167"/>
    </source>
</evidence>
<evidence type="ECO:0000256" key="9">
    <source>
        <dbReference type="ARBA" id="ARBA00023004"/>
    </source>
</evidence>
<proteinExistence type="inferred from homology"/>
<comment type="caution">
    <text evidence="14">The sequence shown here is derived from an EMBL/GenBank/DDBJ whole genome shotgun (WGS) entry which is preliminary data.</text>
</comment>
<keyword evidence="8 12" id="KW-0560">Oxidoreductase</keyword>
<evidence type="ECO:0000256" key="8">
    <source>
        <dbReference type="ARBA" id="ARBA00023002"/>
    </source>
</evidence>
<dbReference type="EMBL" id="JACEIK010006850">
    <property type="protein sequence ID" value="MCE3049367.1"/>
    <property type="molecule type" value="Genomic_DNA"/>
</dbReference>
<keyword evidence="9 12" id="KW-0408">Iron</keyword>
<dbReference type="Gene3D" id="1.10.630.10">
    <property type="entry name" value="Cytochrome P450"/>
    <property type="match status" value="1"/>
</dbReference>
<keyword evidence="6 12" id="KW-0479">Metal-binding</keyword>
<accession>A0ABS8WIR0</accession>
<dbReference type="InterPro" id="IPR001128">
    <property type="entry name" value="Cyt_P450"/>
</dbReference>
<evidence type="ECO:0000313" key="14">
    <source>
        <dbReference type="EMBL" id="MCE3049367.1"/>
    </source>
</evidence>
<dbReference type="PROSITE" id="PS00086">
    <property type="entry name" value="CYTOCHROME_P450"/>
    <property type="match status" value="1"/>
</dbReference>
<evidence type="ECO:0000256" key="4">
    <source>
        <dbReference type="ARBA" id="ARBA00022617"/>
    </source>
</evidence>
<evidence type="ECO:0000256" key="12">
    <source>
        <dbReference type="RuleBase" id="RU000461"/>
    </source>
</evidence>
<comment type="cofactor">
    <cofactor evidence="1">
        <name>heme</name>
        <dbReference type="ChEBI" id="CHEBI:30413"/>
    </cofactor>
</comment>
<evidence type="ECO:0000256" key="3">
    <source>
        <dbReference type="ARBA" id="ARBA00010617"/>
    </source>
</evidence>
<dbReference type="Pfam" id="PF00067">
    <property type="entry name" value="p450"/>
    <property type="match status" value="1"/>
</dbReference>
<comment type="similarity">
    <text evidence="3 12">Belongs to the cytochrome P450 family.</text>
</comment>
<evidence type="ECO:0000256" key="1">
    <source>
        <dbReference type="ARBA" id="ARBA00001971"/>
    </source>
</evidence>
<feature type="region of interest" description="Disordered" evidence="13">
    <location>
        <begin position="1"/>
        <end position="30"/>
    </location>
</feature>
<evidence type="ECO:0000256" key="11">
    <source>
        <dbReference type="ARBA" id="ARBA00023136"/>
    </source>
</evidence>
<dbReference type="InterPro" id="IPR036396">
    <property type="entry name" value="Cyt_P450_sf"/>
</dbReference>
<protein>
    <recommendedName>
        <fullName evidence="16">Cytochrome P450</fullName>
    </recommendedName>
</protein>
<comment type="subcellular location">
    <subcellularLocation>
        <location evidence="2">Membrane</location>
        <topology evidence="2">Single-pass membrane protein</topology>
    </subcellularLocation>
</comment>
<name>A0ABS8WIR0_DATST</name>
<dbReference type="PANTHER" id="PTHR47944:SF10">
    <property type="entry name" value="CYTOCHROME P450 98A9"/>
    <property type="match status" value="1"/>
</dbReference>
<organism evidence="14 15">
    <name type="scientific">Datura stramonium</name>
    <name type="common">Jimsonweed</name>
    <name type="synonym">Common thornapple</name>
    <dbReference type="NCBI Taxonomy" id="4076"/>
    <lineage>
        <taxon>Eukaryota</taxon>
        <taxon>Viridiplantae</taxon>
        <taxon>Streptophyta</taxon>
        <taxon>Embryophyta</taxon>
        <taxon>Tracheophyta</taxon>
        <taxon>Spermatophyta</taxon>
        <taxon>Magnoliopsida</taxon>
        <taxon>eudicotyledons</taxon>
        <taxon>Gunneridae</taxon>
        <taxon>Pentapetalae</taxon>
        <taxon>asterids</taxon>
        <taxon>lamiids</taxon>
        <taxon>Solanales</taxon>
        <taxon>Solanaceae</taxon>
        <taxon>Solanoideae</taxon>
        <taxon>Datureae</taxon>
        <taxon>Datura</taxon>
    </lineage>
</organism>